<organism evidence="1">
    <name type="scientific">freshwater metagenome</name>
    <dbReference type="NCBI Taxonomy" id="449393"/>
    <lineage>
        <taxon>unclassified sequences</taxon>
        <taxon>metagenomes</taxon>
        <taxon>ecological metagenomes</taxon>
    </lineage>
</organism>
<dbReference type="AlphaFoldDB" id="A0A6J7DNH5"/>
<protein>
    <submittedName>
        <fullName evidence="1">Unannotated protein</fullName>
    </submittedName>
</protein>
<name>A0A6J7DNH5_9ZZZZ</name>
<proteinExistence type="predicted"/>
<reference evidence="1" key="1">
    <citation type="submission" date="2020-05" db="EMBL/GenBank/DDBJ databases">
        <authorList>
            <person name="Chiriac C."/>
            <person name="Salcher M."/>
            <person name="Ghai R."/>
            <person name="Kavagutti S V."/>
        </authorList>
    </citation>
    <scope>NUCLEOTIDE SEQUENCE</scope>
</reference>
<evidence type="ECO:0000313" key="1">
    <source>
        <dbReference type="EMBL" id="CAB4872512.1"/>
    </source>
</evidence>
<sequence length="183" mass="19457">MTRLFRTLIVLVALGLVVIASKGDWLRRTATTSTTTSEPSISTCLATQFRGVWVDGSAGAGTAYAWITLTNSEATCVLPTWLNLTMGTDINSTADRFARVPDLAELTRPDGSPITKPDHGVTLATQETATVALSFTNRSGCDMATTVTISWLVGVSRQELPVPAAYLVTQCSGPSAFVSPVFR</sequence>
<gene>
    <name evidence="1" type="ORF">UFOPK3381_00893</name>
</gene>
<dbReference type="EMBL" id="CAFBLN010000034">
    <property type="protein sequence ID" value="CAB4872512.1"/>
    <property type="molecule type" value="Genomic_DNA"/>
</dbReference>
<accession>A0A6J7DNH5</accession>